<evidence type="ECO:0000259" key="5">
    <source>
        <dbReference type="Pfam" id="PF00808"/>
    </source>
</evidence>
<dbReference type="AlphaFoldDB" id="A0A4P9Z968"/>
<dbReference type="PRINTS" id="PR00615">
    <property type="entry name" value="CCAATSUBUNTA"/>
</dbReference>
<feature type="domain" description="Transcription factor CBF/NF-Y/archaeal histone" evidence="5">
    <location>
        <begin position="6"/>
        <end position="39"/>
    </location>
</feature>
<dbReference type="GO" id="GO:0001228">
    <property type="term" value="F:DNA-binding transcription activator activity, RNA polymerase II-specific"/>
    <property type="evidence" value="ECO:0007669"/>
    <property type="project" value="InterPro"/>
</dbReference>
<dbReference type="InterPro" id="IPR003958">
    <property type="entry name" value="CBFA_NFYB_domain"/>
</dbReference>
<evidence type="ECO:0000256" key="1">
    <source>
        <dbReference type="ARBA" id="ARBA00009053"/>
    </source>
</evidence>
<dbReference type="Proteomes" id="UP000268321">
    <property type="component" value="Unassembled WGS sequence"/>
</dbReference>
<gene>
    <name evidence="6" type="ORF">METBISCDRAFT_24536</name>
</gene>
<comment type="similarity">
    <text evidence="1">Belongs to the NFYB/HAP3 subunit family.</text>
</comment>
<dbReference type="GO" id="GO:0016602">
    <property type="term" value="C:CCAAT-binding factor complex"/>
    <property type="evidence" value="ECO:0007669"/>
    <property type="project" value="InterPro"/>
</dbReference>
<dbReference type="EMBL" id="ML004510">
    <property type="protein sequence ID" value="RKP29108.1"/>
    <property type="molecule type" value="Genomic_DNA"/>
</dbReference>
<evidence type="ECO:0000256" key="4">
    <source>
        <dbReference type="ARBA" id="ARBA00023163"/>
    </source>
</evidence>
<name>A0A4P9Z968_9ASCO</name>
<dbReference type="SUPFAM" id="SSF47113">
    <property type="entry name" value="Histone-fold"/>
    <property type="match status" value="1"/>
</dbReference>
<keyword evidence="7" id="KW-1185">Reference proteome</keyword>
<reference evidence="7" key="1">
    <citation type="journal article" date="2018" name="Nat. Microbiol.">
        <title>Leveraging single-cell genomics to expand the fungal tree of life.</title>
        <authorList>
            <person name="Ahrendt S.R."/>
            <person name="Quandt C.A."/>
            <person name="Ciobanu D."/>
            <person name="Clum A."/>
            <person name="Salamov A."/>
            <person name="Andreopoulos B."/>
            <person name="Cheng J.F."/>
            <person name="Woyke T."/>
            <person name="Pelin A."/>
            <person name="Henrissat B."/>
            <person name="Reynolds N.K."/>
            <person name="Benny G.L."/>
            <person name="Smith M.E."/>
            <person name="James T.Y."/>
            <person name="Grigoriev I.V."/>
        </authorList>
    </citation>
    <scope>NUCLEOTIDE SEQUENCE [LARGE SCALE GENOMIC DNA]</scope>
    <source>
        <strain evidence="7">Baker2002</strain>
    </source>
</reference>
<evidence type="ECO:0000313" key="7">
    <source>
        <dbReference type="Proteomes" id="UP000268321"/>
    </source>
</evidence>
<protein>
    <recommendedName>
        <fullName evidence="5">Transcription factor CBF/NF-Y/archaeal histone domain-containing protein</fullName>
    </recommendedName>
</protein>
<dbReference type="PANTHER" id="PTHR11064:SF9">
    <property type="entry name" value="NUCLEAR TRANSCRIPTION FACTOR Y SUBUNIT BETA"/>
    <property type="match status" value="1"/>
</dbReference>
<dbReference type="Pfam" id="PF00808">
    <property type="entry name" value="CBFD_NFYB_HMF"/>
    <property type="match status" value="1"/>
</dbReference>
<evidence type="ECO:0000256" key="2">
    <source>
        <dbReference type="ARBA" id="ARBA00023015"/>
    </source>
</evidence>
<dbReference type="PANTHER" id="PTHR11064">
    <property type="entry name" value="CCAAT-BINDING TRANSCRIPTION FACTOR-RELATED"/>
    <property type="match status" value="1"/>
</dbReference>
<dbReference type="InterPro" id="IPR027113">
    <property type="entry name" value="Transc_fact_NFYB/HAP3"/>
</dbReference>
<proteinExistence type="inferred from homology"/>
<dbReference type="Gene3D" id="1.10.20.10">
    <property type="entry name" value="Histone, subunit A"/>
    <property type="match status" value="1"/>
</dbReference>
<dbReference type="InterPro" id="IPR009072">
    <property type="entry name" value="Histone-fold"/>
</dbReference>
<evidence type="ECO:0000313" key="6">
    <source>
        <dbReference type="EMBL" id="RKP29108.1"/>
    </source>
</evidence>
<evidence type="ECO:0000256" key="3">
    <source>
        <dbReference type="ARBA" id="ARBA00023125"/>
    </source>
</evidence>
<dbReference type="GO" id="GO:0046982">
    <property type="term" value="F:protein heterodimerization activity"/>
    <property type="evidence" value="ECO:0007669"/>
    <property type="project" value="InterPro"/>
</dbReference>
<keyword evidence="4" id="KW-0804">Transcription</keyword>
<organism evidence="6 7">
    <name type="scientific">Metschnikowia bicuspidata</name>
    <dbReference type="NCBI Taxonomy" id="27322"/>
    <lineage>
        <taxon>Eukaryota</taxon>
        <taxon>Fungi</taxon>
        <taxon>Dikarya</taxon>
        <taxon>Ascomycota</taxon>
        <taxon>Saccharomycotina</taxon>
        <taxon>Pichiomycetes</taxon>
        <taxon>Metschnikowiaceae</taxon>
        <taxon>Metschnikowia</taxon>
    </lineage>
</organism>
<dbReference type="GO" id="GO:0000978">
    <property type="term" value="F:RNA polymerase II cis-regulatory region sequence-specific DNA binding"/>
    <property type="evidence" value="ECO:0007669"/>
    <property type="project" value="TreeGrafter"/>
</dbReference>
<dbReference type="OrthoDB" id="386949at2759"/>
<keyword evidence="3" id="KW-0238">DNA-binding</keyword>
<sequence length="102" mass="11975">MCARVCALEFISFITSQAMDKCLLEKRKTLNGEDLLHAMLSLGFEHNSEILKIYLAKYRETKEQETLHRHLGSRRFYHASGHDMTLADIEFVRPEFDDFYDS</sequence>
<keyword evidence="2" id="KW-0805">Transcription regulation</keyword>
<accession>A0A4P9Z968</accession>